<comment type="caution">
    <text evidence="1">The sequence shown here is derived from an EMBL/GenBank/DDBJ whole genome shotgun (WGS) entry which is preliminary data.</text>
</comment>
<keyword evidence="2" id="KW-1185">Reference proteome</keyword>
<dbReference type="Proteomes" id="UP001629235">
    <property type="component" value="Unassembled WGS sequence"/>
</dbReference>
<sequence length="655" mass="74147">MKNTQFINSLGDVRYTVTYADNVTGWQASRGSTDGQMEISYAELINHHKHALLSDEPDSSSRRQVFRNHQSTLVSYLAFNGKTPESKVGAELMLSFADRSRDYLEHLQKAPHTIADRRSHLRAWQASVTNLIEEARAAREPQKQADEASLFHRTLRAAFAAQDEAPKTIARKAGASVSAVARWLKGSTPNRRALPSLTRIERALGLKKDALRCLISENENGQPTTTHATIPYRARLKSLTTDEYALPQSEISAELLQEWDSLFEYKTRTRPRLKRTKRGRWRLRHKTQIARKLQTAAYLGESGCPSADIVFNKIRSFLGFLCRPRNQGGMGIPRSEVMTLAWFAVPEAVDSYLTFIKMRADGIVHQGHRTFAALSSSLTANGTGFLVQQPKFASRLPTRYVDRPFKDMCEETYQLAHEWMEQVSGHSRKPEEPIRALLALNEPLAPLLKAITALDKAAAAAAPGSLQEAVYKRDALLLSMLMANPLRLSNFTLMTYAADGTGNLYRSETVWRLRFEAADFKNERGARKSAYDAPLPAGLSERIEEYLDEFRPRLIRKNPDTALLLPTQHGNLWEGLSKQMNKFTRRFIKETPGFGPHAVRHLVATDYLRKHPNDYPTVAQLLHDRLETVMATYSHLRQDDSFGRWEEHLGNVPKK</sequence>
<evidence type="ECO:0000313" key="1">
    <source>
        <dbReference type="EMBL" id="MFM0108921.1"/>
    </source>
</evidence>
<name>A0ACC7NNR5_9BURK</name>
<accession>A0ACC7NNR5</accession>
<reference evidence="1 2" key="1">
    <citation type="journal article" date="2024" name="Chem. Sci.">
        <title>Discovery of megapolipeptins by genome mining of a Burkholderiales bacteria collection.</title>
        <authorList>
            <person name="Paulo B.S."/>
            <person name="Recchia M.J.J."/>
            <person name="Lee S."/>
            <person name="Fergusson C.H."/>
            <person name="Romanowski S.B."/>
            <person name="Hernandez A."/>
            <person name="Krull N."/>
            <person name="Liu D.Y."/>
            <person name="Cavanagh H."/>
            <person name="Bos A."/>
            <person name="Gray C.A."/>
            <person name="Murphy B.T."/>
            <person name="Linington R.G."/>
            <person name="Eustaquio A.S."/>
        </authorList>
    </citation>
    <scope>NUCLEOTIDE SEQUENCE [LARGE SCALE GENOMIC DNA]</scope>
    <source>
        <strain evidence="1 2">RL18-126-BIB-B</strain>
    </source>
</reference>
<dbReference type="EMBL" id="JAQQDW010000149">
    <property type="protein sequence ID" value="MFM0108921.1"/>
    <property type="molecule type" value="Genomic_DNA"/>
</dbReference>
<evidence type="ECO:0000313" key="2">
    <source>
        <dbReference type="Proteomes" id="UP001629235"/>
    </source>
</evidence>
<proteinExistence type="predicted"/>
<protein>
    <submittedName>
        <fullName evidence="1">Site-specific integrase</fullName>
    </submittedName>
</protein>
<organism evidence="1 2">
    <name type="scientific">Paraburkholderia rhynchosiae</name>
    <dbReference type="NCBI Taxonomy" id="487049"/>
    <lineage>
        <taxon>Bacteria</taxon>
        <taxon>Pseudomonadati</taxon>
        <taxon>Pseudomonadota</taxon>
        <taxon>Betaproteobacteria</taxon>
        <taxon>Burkholderiales</taxon>
        <taxon>Burkholderiaceae</taxon>
        <taxon>Paraburkholderia</taxon>
    </lineage>
</organism>
<gene>
    <name evidence="1" type="ORF">PQR01_37430</name>
</gene>